<dbReference type="SFLD" id="SFLDS00001">
    <property type="entry name" value="Enolase"/>
    <property type="match status" value="1"/>
</dbReference>
<evidence type="ECO:0000256" key="4">
    <source>
        <dbReference type="NCBIfam" id="TIGR01927"/>
    </source>
</evidence>
<keyword evidence="8" id="KW-1185">Reference proteome</keyword>
<evidence type="ECO:0000259" key="5">
    <source>
        <dbReference type="Pfam" id="PF13378"/>
    </source>
</evidence>
<evidence type="ECO:0000256" key="3">
    <source>
        <dbReference type="ARBA" id="ARBA00023239"/>
    </source>
</evidence>
<gene>
    <name evidence="7" type="primary">menC</name>
    <name evidence="7" type="ORF">NATSA_10510</name>
</gene>
<sequence>MSKLCLFSYRIPFRKPFQNAAGVINYREGFIMGDGNRIWTEIAPLPGFSSDNLQDAWAFLKNNHPAIQDHFNNRTLSRYLREKNTSTGLKKLPSVAFGLSLLHEQQAACDRKMSLFQHWTGEKTDSGIKCNAVCGLSDLPDVLSQIYEFSSNGYETIKLKIPGDAAEAESYILNICDKFPGVTFRFDANAMLSRTDTHKLLQKLGKHLAGGALDNLEYIEEPIKWKKLQDIHDLKTYGIAIAADESVRSAEAIRKIAKSGAFDAFVIKPMIAGPFDELKMIWQNSTTTVISSSLETAIGRQLLANLSLYLNHFRNNTHGLATGHMLASDLGSNLMPDRPEISIPDLPGAGFSGIVTLEEQNSETIKIERIL</sequence>
<dbReference type="Pfam" id="PF21508">
    <property type="entry name" value="MenC_N"/>
    <property type="match status" value="1"/>
</dbReference>
<comment type="caution">
    <text evidence="7">The sequence shown here is derived from an EMBL/GenBank/DDBJ whole genome shotgun (WGS) entry which is preliminary data.</text>
</comment>
<evidence type="ECO:0000313" key="7">
    <source>
        <dbReference type="EMBL" id="MBP3193095.1"/>
    </source>
</evidence>
<reference evidence="7" key="1">
    <citation type="submission" date="2021-02" db="EMBL/GenBank/DDBJ databases">
        <title>Natronogracilivirga saccharolytica gen. nov. sp. nov. a new anaerobic, haloalkiliphilic carbohydrate-fermenting bacterium from soda lake and proposing of Cyclonatronumiaceae fam. nov. in the phylum Balneolaeota.</title>
        <authorList>
            <person name="Zhilina T.N."/>
            <person name="Sorokin D.Y."/>
            <person name="Zavarzina D.G."/>
            <person name="Toshchakov S.V."/>
            <person name="Kublanov I.V."/>
        </authorList>
    </citation>
    <scope>NUCLEOTIDE SEQUENCE</scope>
    <source>
        <strain evidence="7">Z-1702</strain>
    </source>
</reference>
<dbReference type="RefSeq" id="WP_210512403.1">
    <property type="nucleotide sequence ID" value="NZ_JAFIDN010000008.1"/>
</dbReference>
<dbReference type="GO" id="GO:0009234">
    <property type="term" value="P:menaquinone biosynthetic process"/>
    <property type="evidence" value="ECO:0007669"/>
    <property type="project" value="UniProtKB-UniRule"/>
</dbReference>
<dbReference type="InterPro" id="IPR041338">
    <property type="entry name" value="OSBS_N"/>
</dbReference>
<dbReference type="SFLD" id="SFLDF00009">
    <property type="entry name" value="o-succinylbenzoate_synthase"/>
    <property type="match status" value="1"/>
</dbReference>
<dbReference type="Gene3D" id="3.30.390.10">
    <property type="entry name" value="Enolase-like, N-terminal domain"/>
    <property type="match status" value="1"/>
</dbReference>
<dbReference type="SUPFAM" id="SSF54826">
    <property type="entry name" value="Enolase N-terminal domain-like"/>
    <property type="match status" value="1"/>
</dbReference>
<evidence type="ECO:0000313" key="8">
    <source>
        <dbReference type="Proteomes" id="UP000673975"/>
    </source>
</evidence>
<dbReference type="InterPro" id="IPR036849">
    <property type="entry name" value="Enolase-like_C_sf"/>
</dbReference>
<evidence type="ECO:0000256" key="2">
    <source>
        <dbReference type="ARBA" id="ARBA00022842"/>
    </source>
</evidence>
<dbReference type="SUPFAM" id="SSF51604">
    <property type="entry name" value="Enolase C-terminal domain-like"/>
    <property type="match status" value="1"/>
</dbReference>
<organism evidence="7 8">
    <name type="scientific">Natronogracilivirga saccharolytica</name>
    <dbReference type="NCBI Taxonomy" id="2812953"/>
    <lineage>
        <taxon>Bacteria</taxon>
        <taxon>Pseudomonadati</taxon>
        <taxon>Balneolota</taxon>
        <taxon>Balneolia</taxon>
        <taxon>Balneolales</taxon>
        <taxon>Cyclonatronaceae</taxon>
        <taxon>Natronogracilivirga</taxon>
    </lineage>
</organism>
<dbReference type="InterPro" id="IPR029017">
    <property type="entry name" value="Enolase-like_N"/>
</dbReference>
<dbReference type="AlphaFoldDB" id="A0A8J7RLK3"/>
<dbReference type="GO" id="GO:0043748">
    <property type="term" value="F:O-succinylbenzoate synthase activity"/>
    <property type="evidence" value="ECO:0007669"/>
    <property type="project" value="UniProtKB-EC"/>
</dbReference>
<dbReference type="PANTHER" id="PTHR48073">
    <property type="entry name" value="O-SUCCINYLBENZOATE SYNTHASE-RELATED"/>
    <property type="match status" value="1"/>
</dbReference>
<name>A0A8J7RLK3_9BACT</name>
<feature type="domain" description="Enolase C-terminal" evidence="5">
    <location>
        <begin position="150"/>
        <end position="351"/>
    </location>
</feature>
<dbReference type="GO" id="GO:0046872">
    <property type="term" value="F:metal ion binding"/>
    <property type="evidence" value="ECO:0007669"/>
    <property type="project" value="UniProtKB-KW"/>
</dbReference>
<dbReference type="Proteomes" id="UP000673975">
    <property type="component" value="Unassembled WGS sequence"/>
</dbReference>
<dbReference type="SFLD" id="SFLDG00180">
    <property type="entry name" value="muconate_cycloisomerase"/>
    <property type="match status" value="1"/>
</dbReference>
<evidence type="ECO:0000256" key="1">
    <source>
        <dbReference type="ARBA" id="ARBA00022723"/>
    </source>
</evidence>
<feature type="domain" description="OSBS enolase-like N-terminal" evidence="6">
    <location>
        <begin position="2"/>
        <end position="101"/>
    </location>
</feature>
<proteinExistence type="predicted"/>
<dbReference type="InterPro" id="IPR029065">
    <property type="entry name" value="Enolase_C-like"/>
</dbReference>
<dbReference type="NCBIfam" id="TIGR01927">
    <property type="entry name" value="menC_gam_Gplu"/>
    <property type="match status" value="1"/>
</dbReference>
<dbReference type="EMBL" id="JAFIDN010000008">
    <property type="protein sequence ID" value="MBP3193095.1"/>
    <property type="molecule type" value="Genomic_DNA"/>
</dbReference>
<dbReference type="Gene3D" id="3.20.20.120">
    <property type="entry name" value="Enolase-like C-terminal domain"/>
    <property type="match status" value="1"/>
</dbReference>
<dbReference type="EC" id="4.2.1.113" evidence="4"/>
<protein>
    <recommendedName>
        <fullName evidence="4">o-succinylbenzoate synthase</fullName>
        <ecNumber evidence="4">4.2.1.113</ecNumber>
    </recommendedName>
</protein>
<dbReference type="Pfam" id="PF13378">
    <property type="entry name" value="MR_MLE_C"/>
    <property type="match status" value="1"/>
</dbReference>
<keyword evidence="3 7" id="KW-0456">Lyase</keyword>
<keyword evidence="2" id="KW-0460">Magnesium</keyword>
<dbReference type="PANTHER" id="PTHR48073:SF2">
    <property type="entry name" value="O-SUCCINYLBENZOATE SYNTHASE"/>
    <property type="match status" value="1"/>
</dbReference>
<accession>A0A8J7RLK3</accession>
<keyword evidence="1" id="KW-0479">Metal-binding</keyword>
<evidence type="ECO:0000259" key="6">
    <source>
        <dbReference type="Pfam" id="PF21508"/>
    </source>
</evidence>